<dbReference type="EMBL" id="UINC01198652">
    <property type="protein sequence ID" value="SVE16712.1"/>
    <property type="molecule type" value="Genomic_DNA"/>
</dbReference>
<proteinExistence type="predicted"/>
<gene>
    <name evidence="1" type="ORF">METZ01_LOCUS469566</name>
</gene>
<dbReference type="AlphaFoldDB" id="A0A383B9N4"/>
<accession>A0A383B9N4</accession>
<organism evidence="1">
    <name type="scientific">marine metagenome</name>
    <dbReference type="NCBI Taxonomy" id="408172"/>
    <lineage>
        <taxon>unclassified sequences</taxon>
        <taxon>metagenomes</taxon>
        <taxon>ecological metagenomes</taxon>
    </lineage>
</organism>
<reference evidence="1" key="1">
    <citation type="submission" date="2018-05" db="EMBL/GenBank/DDBJ databases">
        <authorList>
            <person name="Lanie J.A."/>
            <person name="Ng W.-L."/>
            <person name="Kazmierczak K.M."/>
            <person name="Andrzejewski T.M."/>
            <person name="Davidsen T.M."/>
            <person name="Wayne K.J."/>
            <person name="Tettelin H."/>
            <person name="Glass J.I."/>
            <person name="Rusch D."/>
            <person name="Podicherti R."/>
            <person name="Tsui H.-C.T."/>
            <person name="Winkler M.E."/>
        </authorList>
    </citation>
    <scope>NUCLEOTIDE SEQUENCE</scope>
</reference>
<name>A0A383B9N4_9ZZZZ</name>
<feature type="non-terminal residue" evidence="1">
    <location>
        <position position="1"/>
    </location>
</feature>
<protein>
    <submittedName>
        <fullName evidence="1">Uncharacterized protein</fullName>
    </submittedName>
</protein>
<evidence type="ECO:0000313" key="1">
    <source>
        <dbReference type="EMBL" id="SVE16712.1"/>
    </source>
</evidence>
<sequence length="247" mass="29221">DVNIEIFSERSVVMTEFIFDIKSKEAFDVMVEKIKDNFIFEDVLSWKTNEGALECSIISFSNEFVMKKLFPFHTDEDLKKIFKEIDPTEKKDALKWREQVKQKIGLNIDLCGSRGMNTNSYTYDTSIILDQNKLIEINDSHEKISDEYEIYHSKSLDAYVCFDEEILKKFMFNYKNNNLFACIISGYVISLQMWSYAINKETEDLIPNLDSQNEVYWQNLRMKIEEWQLHFLSQNAKRTASLSMIHQ</sequence>
<feature type="non-terminal residue" evidence="1">
    <location>
        <position position="247"/>
    </location>
</feature>